<dbReference type="GO" id="GO:0070652">
    <property type="term" value="C:HAUS complex"/>
    <property type="evidence" value="ECO:0007669"/>
    <property type="project" value="InterPro"/>
</dbReference>
<feature type="domain" description="RING-type" evidence="3">
    <location>
        <begin position="890"/>
        <end position="931"/>
    </location>
</feature>
<sequence>MAPRHVAARAAPDAAQHPAAAAQQEHPAPDFAAVVGTAGCRLGVVAADLLAEELPPESARRAALAAAGPALEAALRRRCADVAAACGYASTDHSGLPDHIRQLQAAAEGQQAAQAETWRSAAEQAGEAVALLARASELLARILRQHKLATQKEANSAQAAALHAACLFFREKLRVVEFQLKEVTYTASTVPVLRRIAVEVEAAVGAAAAALQQATARLAHYRALGPGFEALADEHGSVLEALEEAEYELREIEQFRALGEVTGPRPESTACADDNVAASGCAGGLAHADSTARLSAASSFAPSFALPRTPGSSVEHPTHRASVSSGGSSVDSLVQRGGGSAGSAGASPLRAAAGGSSALLEGAAVAAASAERAAREQAARHAAAGARSAASVEAVEAARRTLEARLRAARDSAALRREEAAAAAHGGTAGWERAVAEVHGRVEEARAQAAAEYAAREAAAAEDEARWAARQGAAVAGLAQLQRAATAELQQLQAELGITVEAVAVAPHAGALDAAAALAAIDAAVAAALGSADSAPPSLAPSLPRPAAAAARPQLQAQPAAPLSAFAAHSGGALGTPAEVPTPQPAVAALPLQPLASSTTSEPDAATCCSSDDVWHDCQEEDLKAEAALAALPAAAAAHGPAGAAGAAARRRGRRGGLRNGGGAAACCTVIYRHIQAPAGGSPLAGLVLRAALAGAAGLALGHASSARQESLQRVAMTALAVAVVPVGHAVLRRLLGGGSRPAAPRATLQRPASQRDVRWRHLRRAALQAADEAAAAGSITAEEAALLQTVMQHGQSRTERVRAIAGVLEWLRRVEADPGPQAQQPGFRLLSALVVAELNALVDSMEYEELYAVFGGPPQGKGLEEGAIAALSATPLTPSSIAGLHSPECPVCLSAFEAGDTARELGCRHAFHAACLDPWLRSNALCPVCRADVRAGAGAAGAAAAGGSGS</sequence>
<dbReference type="GO" id="GO:0051011">
    <property type="term" value="F:microtubule minus-end binding"/>
    <property type="evidence" value="ECO:0007669"/>
    <property type="project" value="TreeGrafter"/>
</dbReference>
<keyword evidence="1" id="KW-0863">Zinc-finger</keyword>
<dbReference type="GO" id="GO:0051225">
    <property type="term" value="P:spindle assembly"/>
    <property type="evidence" value="ECO:0007669"/>
    <property type="project" value="InterPro"/>
</dbReference>
<dbReference type="GO" id="GO:0008270">
    <property type="term" value="F:zinc ion binding"/>
    <property type="evidence" value="ECO:0007669"/>
    <property type="project" value="UniProtKB-KW"/>
</dbReference>
<dbReference type="AlphaFoldDB" id="A0A2P6V372"/>
<dbReference type="SMART" id="SM00184">
    <property type="entry name" value="RING"/>
    <property type="match status" value="1"/>
</dbReference>
<proteinExistence type="predicted"/>
<evidence type="ECO:0000256" key="1">
    <source>
        <dbReference type="PROSITE-ProRule" id="PRU00175"/>
    </source>
</evidence>
<name>A0A2P6V372_9CHLO</name>
<feature type="region of interest" description="Disordered" evidence="2">
    <location>
        <begin position="534"/>
        <end position="555"/>
    </location>
</feature>
<organism evidence="4 5">
    <name type="scientific">Micractinium conductrix</name>
    <dbReference type="NCBI Taxonomy" id="554055"/>
    <lineage>
        <taxon>Eukaryota</taxon>
        <taxon>Viridiplantae</taxon>
        <taxon>Chlorophyta</taxon>
        <taxon>core chlorophytes</taxon>
        <taxon>Trebouxiophyceae</taxon>
        <taxon>Chlorellales</taxon>
        <taxon>Chlorellaceae</taxon>
        <taxon>Chlorella clade</taxon>
        <taxon>Micractinium</taxon>
    </lineage>
</organism>
<keyword evidence="5" id="KW-1185">Reference proteome</keyword>
<reference evidence="4 5" key="1">
    <citation type="journal article" date="2018" name="Plant J.">
        <title>Genome sequences of Chlorella sorokiniana UTEX 1602 and Micractinium conductrix SAG 241.80: implications to maltose excretion by a green alga.</title>
        <authorList>
            <person name="Arriola M.B."/>
            <person name="Velmurugan N."/>
            <person name="Zhang Y."/>
            <person name="Plunkett M.H."/>
            <person name="Hondzo H."/>
            <person name="Barney B.M."/>
        </authorList>
    </citation>
    <scope>NUCLEOTIDE SEQUENCE [LARGE SCALE GENOMIC DNA]</scope>
    <source>
        <strain evidence="4 5">SAG 241.80</strain>
    </source>
</reference>
<dbReference type="Gene3D" id="3.30.40.10">
    <property type="entry name" value="Zinc/RING finger domain, C3HC4 (zinc finger)"/>
    <property type="match status" value="1"/>
</dbReference>
<dbReference type="InterPro" id="IPR029327">
    <property type="entry name" value="HAUS4"/>
</dbReference>
<dbReference type="OrthoDB" id="514532at2759"/>
<feature type="region of interest" description="Disordered" evidence="2">
    <location>
        <begin position="308"/>
        <end position="350"/>
    </location>
</feature>
<protein>
    <recommendedName>
        <fullName evidence="3">RING-type domain-containing protein</fullName>
    </recommendedName>
</protein>
<dbReference type="InterPro" id="IPR013083">
    <property type="entry name" value="Znf_RING/FYVE/PHD"/>
</dbReference>
<feature type="compositionally biased region" description="Low complexity" evidence="2">
    <location>
        <begin position="322"/>
        <end position="332"/>
    </location>
</feature>
<dbReference type="InterPro" id="IPR001841">
    <property type="entry name" value="Znf_RING"/>
</dbReference>
<dbReference type="PANTHER" id="PTHR16219:SF1">
    <property type="entry name" value="HAUS AUGMIN-LIKE COMPLEX SUBUNIT 4"/>
    <property type="match status" value="1"/>
</dbReference>
<dbReference type="STRING" id="554055.A0A2P6V372"/>
<evidence type="ECO:0000256" key="2">
    <source>
        <dbReference type="SAM" id="MobiDB-lite"/>
    </source>
</evidence>
<dbReference type="PROSITE" id="PS50089">
    <property type="entry name" value="ZF_RING_2"/>
    <property type="match status" value="1"/>
</dbReference>
<accession>A0A2P6V372</accession>
<dbReference type="CDD" id="cd16454">
    <property type="entry name" value="RING-H2_PA-TM-RING"/>
    <property type="match status" value="1"/>
</dbReference>
<dbReference type="Pfam" id="PF13639">
    <property type="entry name" value="zf-RING_2"/>
    <property type="match status" value="1"/>
</dbReference>
<keyword evidence="1" id="KW-0479">Metal-binding</keyword>
<evidence type="ECO:0000313" key="4">
    <source>
        <dbReference type="EMBL" id="PSC68540.1"/>
    </source>
</evidence>
<evidence type="ECO:0000259" key="3">
    <source>
        <dbReference type="PROSITE" id="PS50089"/>
    </source>
</evidence>
<evidence type="ECO:0000313" key="5">
    <source>
        <dbReference type="Proteomes" id="UP000239649"/>
    </source>
</evidence>
<gene>
    <name evidence="4" type="ORF">C2E20_7879</name>
</gene>
<dbReference type="Pfam" id="PF14735">
    <property type="entry name" value="HAUS4"/>
    <property type="match status" value="1"/>
</dbReference>
<dbReference type="Proteomes" id="UP000239649">
    <property type="component" value="Unassembled WGS sequence"/>
</dbReference>
<keyword evidence="1" id="KW-0862">Zinc</keyword>
<dbReference type="PANTHER" id="PTHR16219">
    <property type="entry name" value="AUGMIN SUBUNIT 4 FAMILY MEMBER"/>
    <property type="match status" value="1"/>
</dbReference>
<dbReference type="EMBL" id="LHPF02000036">
    <property type="protein sequence ID" value="PSC68540.1"/>
    <property type="molecule type" value="Genomic_DNA"/>
</dbReference>
<dbReference type="SUPFAM" id="SSF57850">
    <property type="entry name" value="RING/U-box"/>
    <property type="match status" value="1"/>
</dbReference>
<feature type="region of interest" description="Disordered" evidence="2">
    <location>
        <begin position="1"/>
        <end position="26"/>
    </location>
</feature>
<comment type="caution">
    <text evidence="4">The sequence shown here is derived from an EMBL/GenBank/DDBJ whole genome shotgun (WGS) entry which is preliminary data.</text>
</comment>